<name>A0A835BA96_9POAL</name>
<evidence type="ECO:0000313" key="1">
    <source>
        <dbReference type="EMBL" id="KAF8692958.1"/>
    </source>
</evidence>
<dbReference type="OrthoDB" id="690292at2759"/>
<comment type="caution">
    <text evidence="1">The sequence shown here is derived from an EMBL/GenBank/DDBJ whole genome shotgun (WGS) entry which is preliminary data.</text>
</comment>
<gene>
    <name evidence="1" type="ORF">HU200_039320</name>
</gene>
<protein>
    <submittedName>
        <fullName evidence="1">Uncharacterized protein</fullName>
    </submittedName>
</protein>
<dbReference type="AlphaFoldDB" id="A0A835BA96"/>
<organism evidence="1 2">
    <name type="scientific">Digitaria exilis</name>
    <dbReference type="NCBI Taxonomy" id="1010633"/>
    <lineage>
        <taxon>Eukaryota</taxon>
        <taxon>Viridiplantae</taxon>
        <taxon>Streptophyta</taxon>
        <taxon>Embryophyta</taxon>
        <taxon>Tracheophyta</taxon>
        <taxon>Spermatophyta</taxon>
        <taxon>Magnoliopsida</taxon>
        <taxon>Liliopsida</taxon>
        <taxon>Poales</taxon>
        <taxon>Poaceae</taxon>
        <taxon>PACMAD clade</taxon>
        <taxon>Panicoideae</taxon>
        <taxon>Panicodae</taxon>
        <taxon>Paniceae</taxon>
        <taxon>Anthephorinae</taxon>
        <taxon>Digitaria</taxon>
    </lineage>
</organism>
<accession>A0A835BA96</accession>
<keyword evidence="2" id="KW-1185">Reference proteome</keyword>
<evidence type="ECO:0000313" key="2">
    <source>
        <dbReference type="Proteomes" id="UP000636709"/>
    </source>
</evidence>
<dbReference type="Proteomes" id="UP000636709">
    <property type="component" value="Unassembled WGS sequence"/>
</dbReference>
<dbReference type="EMBL" id="JACEFO010001926">
    <property type="protein sequence ID" value="KAF8692958.1"/>
    <property type="molecule type" value="Genomic_DNA"/>
</dbReference>
<reference evidence="1" key="1">
    <citation type="submission" date="2020-07" db="EMBL/GenBank/DDBJ databases">
        <title>Genome sequence and genetic diversity analysis of an under-domesticated orphan crop, white fonio (Digitaria exilis).</title>
        <authorList>
            <person name="Bennetzen J.L."/>
            <person name="Chen S."/>
            <person name="Ma X."/>
            <person name="Wang X."/>
            <person name="Yssel A.E.J."/>
            <person name="Chaluvadi S.R."/>
            <person name="Johnson M."/>
            <person name="Gangashetty P."/>
            <person name="Hamidou F."/>
            <person name="Sanogo M.D."/>
            <person name="Zwaenepoel A."/>
            <person name="Wallace J."/>
            <person name="Van De Peer Y."/>
            <person name="Van Deynze A."/>
        </authorList>
    </citation>
    <scope>NUCLEOTIDE SEQUENCE</scope>
    <source>
        <tissue evidence="1">Leaves</tissue>
    </source>
</reference>
<sequence length="38" mass="4583">MVLSDKSIEGLNFKFALSMWSNDYRCQKIEWNTNNYHV</sequence>
<proteinExistence type="predicted"/>